<accession>A0ABP6KZ82</accession>
<gene>
    <name evidence="1" type="ORF">GCM10017559_60110</name>
</gene>
<reference evidence="2" key="1">
    <citation type="journal article" date="2019" name="Int. J. Syst. Evol. Microbiol.">
        <title>The Global Catalogue of Microorganisms (GCM) 10K type strain sequencing project: providing services to taxonomists for standard genome sequencing and annotation.</title>
        <authorList>
            <consortium name="The Broad Institute Genomics Platform"/>
            <consortium name="The Broad Institute Genome Sequencing Center for Infectious Disease"/>
            <person name="Wu L."/>
            <person name="Ma J."/>
        </authorList>
    </citation>
    <scope>NUCLEOTIDE SEQUENCE [LARGE SCALE GENOMIC DNA]</scope>
    <source>
        <strain evidence="2">JCM 3106</strain>
    </source>
</reference>
<comment type="caution">
    <text evidence="1">The sequence shown here is derived from an EMBL/GenBank/DDBJ whole genome shotgun (WGS) entry which is preliminary data.</text>
</comment>
<proteinExistence type="predicted"/>
<evidence type="ECO:0000313" key="2">
    <source>
        <dbReference type="Proteomes" id="UP001499930"/>
    </source>
</evidence>
<evidence type="ECO:0000313" key="1">
    <source>
        <dbReference type="EMBL" id="GAA3026186.1"/>
    </source>
</evidence>
<keyword evidence="2" id="KW-1185">Reference proteome</keyword>
<sequence length="62" mass="5863">MRPAAVTVVGEAVFSSARPAAGVAVTVTVDGSEATAGPVGGVPKAVAVLVTAPASTSAWVVT</sequence>
<organism evidence="1 2">
    <name type="scientific">Streptosporangium longisporum</name>
    <dbReference type="NCBI Taxonomy" id="46187"/>
    <lineage>
        <taxon>Bacteria</taxon>
        <taxon>Bacillati</taxon>
        <taxon>Actinomycetota</taxon>
        <taxon>Actinomycetes</taxon>
        <taxon>Streptosporangiales</taxon>
        <taxon>Streptosporangiaceae</taxon>
        <taxon>Streptosporangium</taxon>
    </lineage>
</organism>
<dbReference type="EMBL" id="BAAAWD010000015">
    <property type="protein sequence ID" value="GAA3026186.1"/>
    <property type="molecule type" value="Genomic_DNA"/>
</dbReference>
<protein>
    <submittedName>
        <fullName evidence="1">Uncharacterized protein</fullName>
    </submittedName>
</protein>
<dbReference type="Proteomes" id="UP001499930">
    <property type="component" value="Unassembled WGS sequence"/>
</dbReference>
<name>A0ABP6KZ82_9ACTN</name>